<gene>
    <name evidence="2" type="ORF">FHS81_000492</name>
</gene>
<dbReference type="CDD" id="cd02252">
    <property type="entry name" value="nylC_like"/>
    <property type="match status" value="1"/>
</dbReference>
<keyword evidence="3" id="KW-1185">Reference proteome</keyword>
<protein>
    <submittedName>
        <fullName evidence="2">D-aminopeptidase</fullName>
        <ecNumber evidence="2">3.4.11.19</ecNumber>
    </submittedName>
</protein>
<keyword evidence="2" id="KW-0645">Protease</keyword>
<dbReference type="PANTHER" id="PTHR36512:SF3">
    <property type="entry name" value="BLR5678 PROTEIN"/>
    <property type="match status" value="1"/>
</dbReference>
<keyword evidence="2" id="KW-0031">Aminopeptidase</keyword>
<dbReference type="GO" id="GO:0004177">
    <property type="term" value="F:aminopeptidase activity"/>
    <property type="evidence" value="ECO:0007669"/>
    <property type="project" value="UniProtKB-KW"/>
</dbReference>
<sequence length="345" mass="34554">MADTGHNLIIDVPGLRVGNADDASAATGVTVVVFDEPAVASLAIMGGGPGVRDTALLEPEMTVQTVDAIVLSGGSAFGLDAAGGAMSALARHGRGFEVGSARVPIVPQAVLFDLINGGSKPWAAGDGIPPYRALAEAAVENALAAQGAFPLGTHGAGFGATTVNLKGGLGSASARTPEGHWVGALVAVNAVGSAVIGDGPHFWAAPYERDGEFGGLGLPASIPAKALIPRFKGGPNENTTIAIVATDAALTKAQAKRLALAAHDGMARALRPAHALLDGDLIFAASTGRRPLGPSPYELSTLGLAAADVLARAIARGIHTATALPYAGSLPGWQAIFNTNNLKNI</sequence>
<evidence type="ECO:0000256" key="1">
    <source>
        <dbReference type="ARBA" id="ARBA00007068"/>
    </source>
</evidence>
<dbReference type="EMBL" id="JACICC010000001">
    <property type="protein sequence ID" value="MBB3808438.1"/>
    <property type="molecule type" value="Genomic_DNA"/>
</dbReference>
<dbReference type="InterPro" id="IPR016117">
    <property type="entry name" value="ArgJ-like_dom_sf"/>
</dbReference>
<comment type="caution">
    <text evidence="2">The sequence shown here is derived from an EMBL/GenBank/DDBJ whole genome shotgun (WGS) entry which is preliminary data.</text>
</comment>
<dbReference type="RefSeq" id="WP_183750430.1">
    <property type="nucleotide sequence ID" value="NZ_JACICC010000001.1"/>
</dbReference>
<dbReference type="Proteomes" id="UP000537592">
    <property type="component" value="Unassembled WGS sequence"/>
</dbReference>
<dbReference type="Gene3D" id="3.60.70.12">
    <property type="entry name" value="L-amino peptidase D-ALA esterase/amidase"/>
    <property type="match status" value="1"/>
</dbReference>
<evidence type="ECO:0000313" key="3">
    <source>
        <dbReference type="Proteomes" id="UP000537592"/>
    </source>
</evidence>
<evidence type="ECO:0000313" key="2">
    <source>
        <dbReference type="EMBL" id="MBB3808438.1"/>
    </source>
</evidence>
<dbReference type="AlphaFoldDB" id="A0A7W5Z1U1"/>
<accession>A0A7W5Z1U1</accession>
<proteinExistence type="inferred from homology"/>
<name>A0A7W5Z1U1_9HYPH</name>
<dbReference type="PANTHER" id="PTHR36512">
    <property type="entry name" value="D-AMINOPEPTIDASE"/>
    <property type="match status" value="1"/>
</dbReference>
<dbReference type="SUPFAM" id="SSF56266">
    <property type="entry name" value="DmpA/ArgJ-like"/>
    <property type="match status" value="1"/>
</dbReference>
<reference evidence="2 3" key="1">
    <citation type="submission" date="2020-08" db="EMBL/GenBank/DDBJ databases">
        <title>Genomic Encyclopedia of Type Strains, Phase IV (KMG-IV): sequencing the most valuable type-strain genomes for metagenomic binning, comparative biology and taxonomic classification.</title>
        <authorList>
            <person name="Goeker M."/>
        </authorList>
    </citation>
    <scope>NUCLEOTIDE SEQUENCE [LARGE SCALE GENOMIC DNA]</scope>
    <source>
        <strain evidence="2 3">DSM 28760</strain>
    </source>
</reference>
<dbReference type="EC" id="3.4.11.19" evidence="2"/>
<organism evidence="2 3">
    <name type="scientific">Pseudochelatococcus contaminans</name>
    <dbReference type="NCBI Taxonomy" id="1538103"/>
    <lineage>
        <taxon>Bacteria</taxon>
        <taxon>Pseudomonadati</taxon>
        <taxon>Pseudomonadota</taxon>
        <taxon>Alphaproteobacteria</taxon>
        <taxon>Hyphomicrobiales</taxon>
        <taxon>Chelatococcaceae</taxon>
        <taxon>Pseudochelatococcus</taxon>
    </lineage>
</organism>
<keyword evidence="2" id="KW-0378">Hydrolase</keyword>
<comment type="similarity">
    <text evidence="1">Belongs to the peptidase S58 family.</text>
</comment>
<dbReference type="Pfam" id="PF03576">
    <property type="entry name" value="Peptidase_S58"/>
    <property type="match status" value="1"/>
</dbReference>
<dbReference type="InterPro" id="IPR005321">
    <property type="entry name" value="Peptidase_S58_DmpA"/>
</dbReference>